<accession>A0A939C5A3</accession>
<comment type="caution">
    <text evidence="6">The sequence shown here is derived from an EMBL/GenBank/DDBJ whole genome shotgun (WGS) entry which is preliminary data.</text>
</comment>
<dbReference type="SUPFAM" id="SSF55073">
    <property type="entry name" value="Nucleotide cyclase"/>
    <property type="match status" value="1"/>
</dbReference>
<dbReference type="InterPro" id="IPR052155">
    <property type="entry name" value="Biofilm_reg_signaling"/>
</dbReference>
<dbReference type="PANTHER" id="PTHR44757:SF2">
    <property type="entry name" value="BIOFILM ARCHITECTURE MAINTENANCE PROTEIN MBAA"/>
    <property type="match status" value="1"/>
</dbReference>
<feature type="region of interest" description="Disordered" evidence="1">
    <location>
        <begin position="726"/>
        <end position="766"/>
    </location>
</feature>
<feature type="compositionally biased region" description="Basic and acidic residues" evidence="1">
    <location>
        <begin position="733"/>
        <end position="748"/>
    </location>
</feature>
<feature type="transmembrane region" description="Helical" evidence="2">
    <location>
        <begin position="114"/>
        <end position="134"/>
    </location>
</feature>
<dbReference type="NCBIfam" id="TIGR00254">
    <property type="entry name" value="GGDEF"/>
    <property type="match status" value="1"/>
</dbReference>
<evidence type="ECO:0000256" key="1">
    <source>
        <dbReference type="SAM" id="MobiDB-lite"/>
    </source>
</evidence>
<dbReference type="InterPro" id="IPR013767">
    <property type="entry name" value="PAS_fold"/>
</dbReference>
<keyword evidence="2" id="KW-0812">Transmembrane</keyword>
<feature type="domain" description="PAS" evidence="3">
    <location>
        <begin position="444"/>
        <end position="502"/>
    </location>
</feature>
<dbReference type="EMBL" id="JAERWL010000008">
    <property type="protein sequence ID" value="MBM9476639.1"/>
    <property type="molecule type" value="Genomic_DNA"/>
</dbReference>
<dbReference type="InterPro" id="IPR035965">
    <property type="entry name" value="PAS-like_dom_sf"/>
</dbReference>
<dbReference type="PROSITE" id="PS50113">
    <property type="entry name" value="PAC"/>
    <property type="match status" value="1"/>
</dbReference>
<keyword evidence="2" id="KW-0472">Membrane</keyword>
<dbReference type="Gene3D" id="3.30.450.20">
    <property type="entry name" value="PAS domain"/>
    <property type="match status" value="2"/>
</dbReference>
<feature type="transmembrane region" description="Helical" evidence="2">
    <location>
        <begin position="66"/>
        <end position="83"/>
    </location>
</feature>
<reference evidence="6" key="1">
    <citation type="submission" date="2021-01" db="EMBL/GenBank/DDBJ databases">
        <title>KCTC 19127 draft genome.</title>
        <authorList>
            <person name="An D."/>
        </authorList>
    </citation>
    <scope>NUCLEOTIDE SEQUENCE</scope>
    <source>
        <strain evidence="6">KCTC 19127</strain>
    </source>
</reference>
<organism evidence="6 7">
    <name type="scientific">Nakamurella flavida</name>
    <dbReference type="NCBI Taxonomy" id="363630"/>
    <lineage>
        <taxon>Bacteria</taxon>
        <taxon>Bacillati</taxon>
        <taxon>Actinomycetota</taxon>
        <taxon>Actinomycetes</taxon>
        <taxon>Nakamurellales</taxon>
        <taxon>Nakamurellaceae</taxon>
        <taxon>Nakamurella</taxon>
    </lineage>
</organism>
<feature type="domain" description="PAC" evidence="4">
    <location>
        <begin position="260"/>
        <end position="312"/>
    </location>
</feature>
<dbReference type="InterPro" id="IPR043128">
    <property type="entry name" value="Rev_trsase/Diguanyl_cyclase"/>
</dbReference>
<feature type="transmembrane region" description="Helical" evidence="2">
    <location>
        <begin position="40"/>
        <end position="59"/>
    </location>
</feature>
<evidence type="ECO:0000259" key="3">
    <source>
        <dbReference type="PROSITE" id="PS50112"/>
    </source>
</evidence>
<feature type="domain" description="PAS" evidence="3">
    <location>
        <begin position="176"/>
        <end position="221"/>
    </location>
</feature>
<dbReference type="Pfam" id="PF00989">
    <property type="entry name" value="PAS"/>
    <property type="match status" value="2"/>
</dbReference>
<protein>
    <submittedName>
        <fullName evidence="6">Diguanylate cyclase</fullName>
    </submittedName>
</protein>
<dbReference type="RefSeq" id="WP_205256754.1">
    <property type="nucleotide sequence ID" value="NZ_BAAAPV010000004.1"/>
</dbReference>
<dbReference type="InterPro" id="IPR029787">
    <property type="entry name" value="Nucleotide_cyclase"/>
</dbReference>
<evidence type="ECO:0000313" key="6">
    <source>
        <dbReference type="EMBL" id="MBM9476639.1"/>
    </source>
</evidence>
<dbReference type="InterPro" id="IPR000160">
    <property type="entry name" value="GGDEF_dom"/>
</dbReference>
<sequence>MEPALRLTLRTGWPFAAVPLIAAATMLVPPMNGPTASAPLSALALLLGTLLATGLAVAAVRRADRILLRAAPPLVFILGLAAARSLGGGSASGLAPLLLLPLLWVVVFGTRTQLWTVAAATAALFVVPLVVVGAPDYTPGDWRRGVLWTAIVLALGTPLQQGVQQLRVAGARHRRSAAQLTSVLRAATGHAVVATDDDGVITLFSPGAERMLGWRAEDVVGSRADRFVQDEPGLARRAAELGLDSPSEVMVQDLLRDGSSESVLRLARRDGSTLRAHVTVTRMTSSDGSATGWTGVASDVTDQEAARHELAAAERRWRELLGHLPDTAVAVVGADLGYHSALTGRGATGPTDEPDPDGPSAADAAVTAADGASLLPSHLLPLEPMVRAALDGEPGSDELHSSRTGLTHEVTAVPLPVRDGRREVLVVTRDVTQIRAREAELRRARDRFGQLFDDTPHGMLLIGTDGCISQVNAAMARLIGWEREELLGRHAHDTPFAATHPEPPRLADMLAGRLREITVQRTIRVGRGEAVHLAITAVPLMVDDRVESLLVTAVDVTEATRHELQLLHFAEHDPLTGLANRRKFDAELAAHLRRCATTGPRGALLLLDLDRFKRVNDTLGHQAGDELIIAVAEILSTRIRGTDVVARQGGDEFAVLLPRSDRDGAVTVAADLVQLIREHSRDARLPAVTASVGVALVDRATVTADHLLSAADLAMYDAKHSGRDRVAVYGDGGRPDDGRAPSGREADRGGPSAWAADSPRRSGPEE</sequence>
<dbReference type="AlphaFoldDB" id="A0A939C5A3"/>
<feature type="transmembrane region" description="Helical" evidence="2">
    <location>
        <begin position="12"/>
        <end position="28"/>
    </location>
</feature>
<name>A0A939C5A3_9ACTN</name>
<dbReference type="Gene3D" id="3.30.70.270">
    <property type="match status" value="1"/>
</dbReference>
<dbReference type="Proteomes" id="UP000663801">
    <property type="component" value="Unassembled WGS sequence"/>
</dbReference>
<dbReference type="PROSITE" id="PS50112">
    <property type="entry name" value="PAS"/>
    <property type="match status" value="2"/>
</dbReference>
<dbReference type="CDD" id="cd00130">
    <property type="entry name" value="PAS"/>
    <property type="match status" value="2"/>
</dbReference>
<dbReference type="PROSITE" id="PS50887">
    <property type="entry name" value="GGDEF"/>
    <property type="match status" value="1"/>
</dbReference>
<proteinExistence type="predicted"/>
<dbReference type="SMART" id="SM00091">
    <property type="entry name" value="PAS"/>
    <property type="match status" value="2"/>
</dbReference>
<dbReference type="FunFam" id="3.30.70.270:FF:000001">
    <property type="entry name" value="Diguanylate cyclase domain protein"/>
    <property type="match status" value="1"/>
</dbReference>
<keyword evidence="2" id="KW-1133">Transmembrane helix</keyword>
<evidence type="ECO:0000259" key="5">
    <source>
        <dbReference type="PROSITE" id="PS50887"/>
    </source>
</evidence>
<dbReference type="SMART" id="SM00086">
    <property type="entry name" value="PAC"/>
    <property type="match status" value="2"/>
</dbReference>
<dbReference type="Pfam" id="PF00990">
    <property type="entry name" value="GGDEF"/>
    <property type="match status" value="1"/>
</dbReference>
<dbReference type="InterPro" id="IPR001610">
    <property type="entry name" value="PAC"/>
</dbReference>
<dbReference type="InterPro" id="IPR000014">
    <property type="entry name" value="PAS"/>
</dbReference>
<feature type="region of interest" description="Disordered" evidence="1">
    <location>
        <begin position="343"/>
        <end position="363"/>
    </location>
</feature>
<dbReference type="SUPFAM" id="SSF55785">
    <property type="entry name" value="PYP-like sensor domain (PAS domain)"/>
    <property type="match status" value="2"/>
</dbReference>
<dbReference type="NCBIfam" id="TIGR00229">
    <property type="entry name" value="sensory_box"/>
    <property type="match status" value="2"/>
</dbReference>
<dbReference type="CDD" id="cd01949">
    <property type="entry name" value="GGDEF"/>
    <property type="match status" value="1"/>
</dbReference>
<evidence type="ECO:0000256" key="2">
    <source>
        <dbReference type="SAM" id="Phobius"/>
    </source>
</evidence>
<feature type="domain" description="GGDEF" evidence="5">
    <location>
        <begin position="600"/>
        <end position="731"/>
    </location>
</feature>
<evidence type="ECO:0000259" key="4">
    <source>
        <dbReference type="PROSITE" id="PS50113"/>
    </source>
</evidence>
<dbReference type="GO" id="GO:0006355">
    <property type="term" value="P:regulation of DNA-templated transcription"/>
    <property type="evidence" value="ECO:0007669"/>
    <property type="project" value="InterPro"/>
</dbReference>
<gene>
    <name evidence="6" type="ORF">JL107_09310</name>
</gene>
<dbReference type="InterPro" id="IPR000700">
    <property type="entry name" value="PAS-assoc_C"/>
</dbReference>
<keyword evidence="7" id="KW-1185">Reference proteome</keyword>
<dbReference type="PANTHER" id="PTHR44757">
    <property type="entry name" value="DIGUANYLATE CYCLASE DGCP"/>
    <property type="match status" value="1"/>
</dbReference>
<evidence type="ECO:0000313" key="7">
    <source>
        <dbReference type="Proteomes" id="UP000663801"/>
    </source>
</evidence>
<dbReference type="SMART" id="SM00267">
    <property type="entry name" value="GGDEF"/>
    <property type="match status" value="1"/>
</dbReference>
<feature type="transmembrane region" description="Helical" evidence="2">
    <location>
        <begin position="89"/>
        <end position="107"/>
    </location>
</feature>